<protein>
    <submittedName>
        <fullName evidence="1">Uncharacterized protein</fullName>
    </submittedName>
</protein>
<dbReference type="EMBL" id="CP113520">
    <property type="protein sequence ID" value="WAJ30097.1"/>
    <property type="molecule type" value="Genomic_DNA"/>
</dbReference>
<name>A0ACD4NTH5_9HYPH</name>
<keyword evidence="2" id="KW-1185">Reference proteome</keyword>
<reference evidence="1" key="1">
    <citation type="submission" date="2022-11" db="EMBL/GenBank/DDBJ databases">
        <title>beta-Carotene-producing bacterium, Jeongeuplla avenae sp. nov., alleviates the salt stress of Arabidopsis seedlings.</title>
        <authorList>
            <person name="Jiang L."/>
            <person name="Lee J."/>
        </authorList>
    </citation>
    <scope>NUCLEOTIDE SEQUENCE</scope>
    <source>
        <strain evidence="1">DY_R2A_6</strain>
    </source>
</reference>
<gene>
    <name evidence="1" type="ORF">OXU80_07795</name>
</gene>
<dbReference type="Proteomes" id="UP001163223">
    <property type="component" value="Chromosome"/>
</dbReference>
<organism evidence="1 2">
    <name type="scientific">Antarcticirhabdus aurantiaca</name>
    <dbReference type="NCBI Taxonomy" id="2606717"/>
    <lineage>
        <taxon>Bacteria</taxon>
        <taxon>Pseudomonadati</taxon>
        <taxon>Pseudomonadota</taxon>
        <taxon>Alphaproteobacteria</taxon>
        <taxon>Hyphomicrobiales</taxon>
        <taxon>Aurantimonadaceae</taxon>
        <taxon>Antarcticirhabdus</taxon>
    </lineage>
</organism>
<accession>A0ACD4NTH5</accession>
<evidence type="ECO:0000313" key="1">
    <source>
        <dbReference type="EMBL" id="WAJ30097.1"/>
    </source>
</evidence>
<sequence length="165" mass="17640">MLGDIIIDSCALINIGNASVCDRIFASGAYRLHIQGLVRLESLSFEPQIAELLQRNLLQEFDGSLITASQVAAISQKYRIGVGEAECILIARQASFGILIDDKKARKAASKEGVTGEITGTLGLLCKCIDCGALTAAEAISCLKEMRDAGGFLPQFDFSSRKIIA</sequence>
<proteinExistence type="predicted"/>
<evidence type="ECO:0000313" key="2">
    <source>
        <dbReference type="Proteomes" id="UP001163223"/>
    </source>
</evidence>